<accession>A0A094PY44</accession>
<keyword evidence="8" id="KW-0472">Membrane</keyword>
<dbReference type="InterPro" id="IPR027417">
    <property type="entry name" value="P-loop_NTPase"/>
</dbReference>
<feature type="domain" description="ABC transporter" evidence="9">
    <location>
        <begin position="3"/>
        <end position="239"/>
    </location>
</feature>
<dbReference type="Pfam" id="PF00005">
    <property type="entry name" value="ABC_tran"/>
    <property type="match status" value="2"/>
</dbReference>
<evidence type="ECO:0000256" key="1">
    <source>
        <dbReference type="ARBA" id="ARBA00004202"/>
    </source>
</evidence>
<dbReference type="InterPro" id="IPR017871">
    <property type="entry name" value="ABC_transporter-like_CS"/>
</dbReference>
<dbReference type="GO" id="GO:0005886">
    <property type="term" value="C:plasma membrane"/>
    <property type="evidence" value="ECO:0007669"/>
    <property type="project" value="UniProtKB-SubCell"/>
</dbReference>
<dbReference type="PANTHER" id="PTHR43790:SF4">
    <property type="entry name" value="GUANOSINE IMPORT ATP-BINDING PROTEIN NUPO"/>
    <property type="match status" value="1"/>
</dbReference>
<evidence type="ECO:0000256" key="5">
    <source>
        <dbReference type="ARBA" id="ARBA00022741"/>
    </source>
</evidence>
<comment type="caution">
    <text evidence="10">The sequence shown here is derived from an EMBL/GenBank/DDBJ whole genome shotgun (WGS) entry which is preliminary data.</text>
</comment>
<comment type="subcellular location">
    <subcellularLocation>
        <location evidence="1">Cell membrane</location>
        <topology evidence="1">Peripheral membrane protein</topology>
    </subcellularLocation>
</comment>
<evidence type="ECO:0000256" key="4">
    <source>
        <dbReference type="ARBA" id="ARBA00022737"/>
    </source>
</evidence>
<dbReference type="CDD" id="cd03215">
    <property type="entry name" value="ABC_Carb_Monos_II"/>
    <property type="match status" value="1"/>
</dbReference>
<evidence type="ECO:0000256" key="2">
    <source>
        <dbReference type="ARBA" id="ARBA00022448"/>
    </source>
</evidence>
<protein>
    <recommendedName>
        <fullName evidence="9">ABC transporter domain-containing protein</fullName>
    </recommendedName>
</protein>
<dbReference type="GO" id="GO:0016887">
    <property type="term" value="F:ATP hydrolysis activity"/>
    <property type="evidence" value="ECO:0007669"/>
    <property type="project" value="InterPro"/>
</dbReference>
<proteinExistence type="predicted"/>
<dbReference type="InterPro" id="IPR003593">
    <property type="entry name" value="AAA+_ATPase"/>
</dbReference>
<keyword evidence="5" id="KW-0547">Nucleotide-binding</keyword>
<keyword evidence="2" id="KW-0813">Transport</keyword>
<dbReference type="SUPFAM" id="SSF52540">
    <property type="entry name" value="P-loop containing nucleoside triphosphate hydrolases"/>
    <property type="match status" value="2"/>
</dbReference>
<dbReference type="AlphaFoldDB" id="A0A094PY44"/>
<dbReference type="GO" id="GO:0005524">
    <property type="term" value="F:ATP binding"/>
    <property type="evidence" value="ECO:0007669"/>
    <property type="project" value="UniProtKB-KW"/>
</dbReference>
<organism evidence="10">
    <name type="scientific">freshwater metagenome</name>
    <dbReference type="NCBI Taxonomy" id="449393"/>
    <lineage>
        <taxon>unclassified sequences</taxon>
        <taxon>metagenomes</taxon>
        <taxon>ecological metagenomes</taxon>
    </lineage>
</organism>
<dbReference type="Gene3D" id="3.40.50.300">
    <property type="entry name" value="P-loop containing nucleotide triphosphate hydrolases"/>
    <property type="match status" value="2"/>
</dbReference>
<dbReference type="SMART" id="SM00382">
    <property type="entry name" value="AAA"/>
    <property type="match status" value="1"/>
</dbReference>
<dbReference type="InterPro" id="IPR003439">
    <property type="entry name" value="ABC_transporter-like_ATP-bd"/>
</dbReference>
<evidence type="ECO:0000259" key="9">
    <source>
        <dbReference type="PROSITE" id="PS50893"/>
    </source>
</evidence>
<dbReference type="InterPro" id="IPR050107">
    <property type="entry name" value="ABC_carbohydrate_import_ATPase"/>
</dbReference>
<evidence type="ECO:0000256" key="3">
    <source>
        <dbReference type="ARBA" id="ARBA00022475"/>
    </source>
</evidence>
<dbReference type="PROSITE" id="PS50893">
    <property type="entry name" value="ABC_TRANSPORTER_2"/>
    <property type="match status" value="2"/>
</dbReference>
<gene>
    <name evidence="10" type="ORF">GM50_13670</name>
</gene>
<evidence type="ECO:0000256" key="7">
    <source>
        <dbReference type="ARBA" id="ARBA00022967"/>
    </source>
</evidence>
<dbReference type="CDD" id="cd03216">
    <property type="entry name" value="ABC_Carb_Monos_I"/>
    <property type="match status" value="1"/>
</dbReference>
<dbReference type="PANTHER" id="PTHR43790">
    <property type="entry name" value="CARBOHYDRATE TRANSPORT ATP-BINDING PROTEIN MG119-RELATED"/>
    <property type="match status" value="1"/>
</dbReference>
<dbReference type="PROSITE" id="PS00211">
    <property type="entry name" value="ABC_TRANSPORTER_1"/>
    <property type="match status" value="1"/>
</dbReference>
<keyword evidence="3" id="KW-1003">Cell membrane</keyword>
<evidence type="ECO:0000256" key="8">
    <source>
        <dbReference type="ARBA" id="ARBA00023136"/>
    </source>
</evidence>
<dbReference type="FunFam" id="3.40.50.300:FF:000127">
    <property type="entry name" value="Ribose import ATP-binding protein RbsA"/>
    <property type="match status" value="1"/>
</dbReference>
<reference evidence="10" key="1">
    <citation type="submission" date="2014-05" db="EMBL/GenBank/DDBJ databases">
        <title>Key roles for freshwater Actinobacteria revealed by deep metagenomic sequencing.</title>
        <authorList>
            <person name="Ghai R."/>
            <person name="Mizuno C.M."/>
            <person name="Picazo A."/>
            <person name="Camacho A."/>
            <person name="Rodriguez-Valera F."/>
        </authorList>
    </citation>
    <scope>NUCLEOTIDE SEQUENCE</scope>
</reference>
<evidence type="ECO:0000256" key="6">
    <source>
        <dbReference type="ARBA" id="ARBA00022840"/>
    </source>
</evidence>
<evidence type="ECO:0000313" key="10">
    <source>
        <dbReference type="EMBL" id="KGA16740.1"/>
    </source>
</evidence>
<keyword evidence="4" id="KW-0677">Repeat</keyword>
<keyword evidence="7" id="KW-1278">Translocase</keyword>
<name>A0A094PY44_9ZZZZ</name>
<sequence length="507" mass="54579">MSLELRGITKQFGSLVANDDINFKVESGEIHAILGENGAGKSTLMNIVYGLLSPDKGEILVDGKEIKINSPLDALAAGIGMVHQHFMLIPVFTVAENIVLGHEKTNRAGLLDLETARQEINRVSKEFNFEVDPDALIEDLPVGIQQRVEIIRALIYNSKILILDEPTAVLTPQETDELLTNMKKLRDSGRSIVFITHKLREVKAVADKISIIRRGKVVGTVEPSASQAEMASLMVGRPVDLTVDKAASNPGRNILEINNLNVLDPSGRALASKINLTVAAGEVVAVAGVQGNGQSELAEAIVGLREHLAGSIKLSNNELIGRSVDQCLKAGIAYVPESRELDGLISSFSITENLILDTHTEAPYSKGIFYKPAMAEQVALERIKEFDIRAQSASDPASSLSGGNKQKVVLARELSRPVELVVVCQPTRGLDVGSIEFVHQRLISERDSGRAVLLFSTELDEVFALADRIAIMYRGEIIAIVPASASREEVGLYMAGIQTGSAKGGAA</sequence>
<dbReference type="EMBL" id="JNSK01000058">
    <property type="protein sequence ID" value="KGA16740.1"/>
    <property type="molecule type" value="Genomic_DNA"/>
</dbReference>
<feature type="domain" description="ABC transporter" evidence="9">
    <location>
        <begin position="255"/>
        <end position="499"/>
    </location>
</feature>
<keyword evidence="6" id="KW-0067">ATP-binding</keyword>